<dbReference type="PANTHER" id="PTHR43357:SF3">
    <property type="entry name" value="FE(3+)-TRANSPORT SYSTEM PERMEASE PROTEIN FBPB 2"/>
    <property type="match status" value="1"/>
</dbReference>
<dbReference type="Gene3D" id="1.10.3720.10">
    <property type="entry name" value="MetI-like"/>
    <property type="match status" value="2"/>
</dbReference>
<evidence type="ECO:0000256" key="6">
    <source>
        <dbReference type="ARBA" id="ARBA00022989"/>
    </source>
</evidence>
<dbReference type="Pfam" id="PF00528">
    <property type="entry name" value="BPD_transp_1"/>
    <property type="match status" value="2"/>
</dbReference>
<evidence type="ECO:0000256" key="5">
    <source>
        <dbReference type="ARBA" id="ARBA00022692"/>
    </source>
</evidence>
<evidence type="ECO:0000313" key="10">
    <source>
        <dbReference type="EMBL" id="MBS4539127.1"/>
    </source>
</evidence>
<keyword evidence="2 8" id="KW-0813">Transport</keyword>
<keyword evidence="7 8" id="KW-0472">Membrane</keyword>
<dbReference type="PANTHER" id="PTHR43357">
    <property type="entry name" value="INNER MEMBRANE ABC TRANSPORTER PERMEASE PROTEIN YDCV"/>
    <property type="match status" value="1"/>
</dbReference>
<feature type="transmembrane region" description="Helical" evidence="8">
    <location>
        <begin position="513"/>
        <end position="536"/>
    </location>
</feature>
<feature type="transmembrane region" description="Helical" evidence="8">
    <location>
        <begin position="288"/>
        <end position="308"/>
    </location>
</feature>
<feature type="transmembrane region" description="Helical" evidence="8">
    <location>
        <begin position="328"/>
        <end position="350"/>
    </location>
</feature>
<feature type="transmembrane region" description="Helical" evidence="8">
    <location>
        <begin position="471"/>
        <end position="493"/>
    </location>
</feature>
<evidence type="ECO:0000259" key="9">
    <source>
        <dbReference type="PROSITE" id="PS50928"/>
    </source>
</evidence>
<dbReference type="GO" id="GO:0005886">
    <property type="term" value="C:plasma membrane"/>
    <property type="evidence" value="ECO:0007669"/>
    <property type="project" value="UniProtKB-SubCell"/>
</dbReference>
<proteinExistence type="inferred from homology"/>
<dbReference type="EMBL" id="WSFT01000040">
    <property type="protein sequence ID" value="MBS4539127.1"/>
    <property type="molecule type" value="Genomic_DNA"/>
</dbReference>
<feature type="transmembrane region" description="Helical" evidence="8">
    <location>
        <begin position="12"/>
        <end position="34"/>
    </location>
</feature>
<organism evidence="10 11">
    <name type="scientific">Anaeromonas frigoriresistens</name>
    <dbReference type="NCBI Taxonomy" id="2683708"/>
    <lineage>
        <taxon>Bacteria</taxon>
        <taxon>Bacillati</taxon>
        <taxon>Bacillota</taxon>
        <taxon>Tissierellia</taxon>
        <taxon>Tissierellales</taxon>
        <taxon>Thermohalobacteraceae</taxon>
        <taxon>Anaeromonas</taxon>
    </lineage>
</organism>
<keyword evidence="3" id="KW-1003">Cell membrane</keyword>
<keyword evidence="4" id="KW-0997">Cell inner membrane</keyword>
<comment type="caution">
    <text evidence="10">The sequence shown here is derived from an EMBL/GenBank/DDBJ whole genome shotgun (WGS) entry which is preliminary data.</text>
</comment>
<feature type="transmembrane region" description="Helical" evidence="8">
    <location>
        <begin position="54"/>
        <end position="81"/>
    </location>
</feature>
<evidence type="ECO:0000256" key="2">
    <source>
        <dbReference type="ARBA" id="ARBA00022448"/>
    </source>
</evidence>
<accession>A0A942V0V8</accession>
<evidence type="ECO:0000256" key="8">
    <source>
        <dbReference type="RuleBase" id="RU363032"/>
    </source>
</evidence>
<sequence>MGKIRKNVNLWSILSTLIILVIIITNLNIIQNLFNKPNDNWTHIREYLLKDYLINTGLLILFTGVISLIIGTSLGWIITVFEFPLRRIFKWALVLPMAIPPYIGAYTYSGILDYTGIIQIFLRERLGLTINQGYFDIMNIPGAVFIFSILLYPYIYLITKSFLEKQSSSLIENGRVLGNNPFQIFIKILLPISRPAIIGGVSLVVLEVLNDYGVVKYFGIPVFSTAIFKSWFSFGDIDSAIRLSSVLLTIVFFVLILEKILRGRKKYSFSNSKIRPIKRYKIKGISKWIVFLYSLLILSLGFIIPTLQLIRWSIMSFTSVLDYEFIRLIINSISVATITTLLIIIIAIVISNFNRIESGLISKIYSKITSIGYSIPGVVIAMAVILLLVKVDNSLYGVYKIFNSNTPKLVMSTSVFMLIFAYIIRFLAIGFNPIESGFDKIGKQFFEASRTLGKNVTTTFLKVDLIMLKPAIITGFILVFVDILKELPLTLILRPFNFNTLATKSFEYANDEMVQEAAISSMLIIIISAIAIYALFSLENKEVK</sequence>
<evidence type="ECO:0000256" key="1">
    <source>
        <dbReference type="ARBA" id="ARBA00004429"/>
    </source>
</evidence>
<evidence type="ECO:0000313" key="11">
    <source>
        <dbReference type="Proteomes" id="UP000724672"/>
    </source>
</evidence>
<dbReference type="Proteomes" id="UP000724672">
    <property type="component" value="Unassembled WGS sequence"/>
</dbReference>
<comment type="similarity">
    <text evidence="8">Belongs to the binding-protein-dependent transport system permease family.</text>
</comment>
<evidence type="ECO:0000256" key="7">
    <source>
        <dbReference type="ARBA" id="ARBA00023136"/>
    </source>
</evidence>
<gene>
    <name evidence="10" type="ORF">GOQ27_11685</name>
</gene>
<dbReference type="GO" id="GO:0055085">
    <property type="term" value="P:transmembrane transport"/>
    <property type="evidence" value="ECO:0007669"/>
    <property type="project" value="InterPro"/>
</dbReference>
<comment type="subcellular location">
    <subcellularLocation>
        <location evidence="1">Cell inner membrane</location>
        <topology evidence="1">Multi-pass membrane protein</topology>
    </subcellularLocation>
    <subcellularLocation>
        <location evidence="8">Cell membrane</location>
        <topology evidence="8">Multi-pass membrane protein</topology>
    </subcellularLocation>
</comment>
<feature type="transmembrane region" description="Helical" evidence="8">
    <location>
        <begin position="142"/>
        <end position="163"/>
    </location>
</feature>
<dbReference type="InterPro" id="IPR000515">
    <property type="entry name" value="MetI-like"/>
</dbReference>
<keyword evidence="5 8" id="KW-0812">Transmembrane</keyword>
<reference evidence="10" key="1">
    <citation type="submission" date="2019-12" db="EMBL/GenBank/DDBJ databases">
        <title>Clostridiaceae gen. nov. sp. nov., isolated from sediment in Xinjiang, China.</title>
        <authorList>
            <person name="Zhang R."/>
        </authorList>
    </citation>
    <scope>NUCLEOTIDE SEQUENCE</scope>
    <source>
        <strain evidence="10">D2Q-11</strain>
    </source>
</reference>
<feature type="transmembrane region" description="Helical" evidence="8">
    <location>
        <begin position="409"/>
        <end position="431"/>
    </location>
</feature>
<dbReference type="CDD" id="cd06261">
    <property type="entry name" value="TM_PBP2"/>
    <property type="match status" value="2"/>
</dbReference>
<feature type="transmembrane region" description="Helical" evidence="8">
    <location>
        <begin position="239"/>
        <end position="257"/>
    </location>
</feature>
<evidence type="ECO:0000256" key="4">
    <source>
        <dbReference type="ARBA" id="ARBA00022519"/>
    </source>
</evidence>
<dbReference type="PROSITE" id="PS50928">
    <property type="entry name" value="ABC_TM1"/>
    <property type="match status" value="2"/>
</dbReference>
<dbReference type="SUPFAM" id="SSF161098">
    <property type="entry name" value="MetI-like"/>
    <property type="match status" value="2"/>
</dbReference>
<keyword evidence="6 8" id="KW-1133">Transmembrane helix</keyword>
<evidence type="ECO:0000256" key="3">
    <source>
        <dbReference type="ARBA" id="ARBA00022475"/>
    </source>
</evidence>
<feature type="domain" description="ABC transmembrane type-1" evidence="9">
    <location>
        <begin position="53"/>
        <end position="256"/>
    </location>
</feature>
<keyword evidence="11" id="KW-1185">Reference proteome</keyword>
<dbReference type="InterPro" id="IPR035906">
    <property type="entry name" value="MetI-like_sf"/>
</dbReference>
<dbReference type="AlphaFoldDB" id="A0A942V0V8"/>
<protein>
    <submittedName>
        <fullName evidence="10">Iron ABC transporter permease</fullName>
    </submittedName>
</protein>
<feature type="transmembrane region" description="Helical" evidence="8">
    <location>
        <begin position="371"/>
        <end position="389"/>
    </location>
</feature>
<feature type="transmembrane region" description="Helical" evidence="8">
    <location>
        <begin position="184"/>
        <end position="206"/>
    </location>
</feature>
<feature type="domain" description="ABC transmembrane type-1" evidence="9">
    <location>
        <begin position="329"/>
        <end position="536"/>
    </location>
</feature>
<name>A0A942V0V8_9FIRM</name>